<proteinExistence type="predicted"/>
<comment type="caution">
    <text evidence="2">The sequence shown here is derived from an EMBL/GenBank/DDBJ whole genome shotgun (WGS) entry which is preliminary data.</text>
</comment>
<dbReference type="Proteomes" id="UP001500212">
    <property type="component" value="Unassembled WGS sequence"/>
</dbReference>
<organism evidence="2 3">
    <name type="scientific">Actinoallomurus liliacearum</name>
    <dbReference type="NCBI Taxonomy" id="1080073"/>
    <lineage>
        <taxon>Bacteria</taxon>
        <taxon>Bacillati</taxon>
        <taxon>Actinomycetota</taxon>
        <taxon>Actinomycetes</taxon>
        <taxon>Streptosporangiales</taxon>
        <taxon>Thermomonosporaceae</taxon>
        <taxon>Actinoallomurus</taxon>
    </lineage>
</organism>
<dbReference type="RefSeq" id="WP_345364951.1">
    <property type="nucleotide sequence ID" value="NZ_BAABHJ010000035.1"/>
</dbReference>
<protein>
    <recommendedName>
        <fullName evidence="4">Right handed beta helix domain-containing protein</fullName>
    </recommendedName>
</protein>
<evidence type="ECO:0008006" key="4">
    <source>
        <dbReference type="Google" id="ProtNLM"/>
    </source>
</evidence>
<dbReference type="EMBL" id="BAABHJ010000035">
    <property type="protein sequence ID" value="GAA4616654.1"/>
    <property type="molecule type" value="Genomic_DNA"/>
</dbReference>
<evidence type="ECO:0000256" key="1">
    <source>
        <dbReference type="SAM" id="SignalP"/>
    </source>
</evidence>
<accession>A0ABP8TXH8</accession>
<gene>
    <name evidence="2" type="ORF">GCM10023195_74130</name>
</gene>
<name>A0ABP8TXH8_9ACTN</name>
<feature type="chain" id="PRO_5045869647" description="Right handed beta helix domain-containing protein" evidence="1">
    <location>
        <begin position="35"/>
        <end position="528"/>
    </location>
</feature>
<evidence type="ECO:0000313" key="3">
    <source>
        <dbReference type="Proteomes" id="UP001500212"/>
    </source>
</evidence>
<dbReference type="SMART" id="SM00710">
    <property type="entry name" value="PbH1"/>
    <property type="match status" value="5"/>
</dbReference>
<evidence type="ECO:0000313" key="2">
    <source>
        <dbReference type="EMBL" id="GAA4616654.1"/>
    </source>
</evidence>
<dbReference type="Gene3D" id="2.160.20.10">
    <property type="entry name" value="Single-stranded right-handed beta-helix, Pectin lyase-like"/>
    <property type="match status" value="1"/>
</dbReference>
<keyword evidence="1" id="KW-0732">Signal</keyword>
<feature type="signal peptide" evidence="1">
    <location>
        <begin position="1"/>
        <end position="34"/>
    </location>
</feature>
<dbReference type="SUPFAM" id="SSF51126">
    <property type="entry name" value="Pectin lyase-like"/>
    <property type="match status" value="1"/>
</dbReference>
<keyword evidence="3" id="KW-1185">Reference proteome</keyword>
<reference evidence="3" key="1">
    <citation type="journal article" date="2019" name="Int. J. Syst. Evol. Microbiol.">
        <title>The Global Catalogue of Microorganisms (GCM) 10K type strain sequencing project: providing services to taxonomists for standard genome sequencing and annotation.</title>
        <authorList>
            <consortium name="The Broad Institute Genomics Platform"/>
            <consortium name="The Broad Institute Genome Sequencing Center for Infectious Disease"/>
            <person name="Wu L."/>
            <person name="Ma J."/>
        </authorList>
    </citation>
    <scope>NUCLEOTIDE SEQUENCE [LARGE SCALE GENOMIC DNA]</scope>
    <source>
        <strain evidence="3">JCM 17938</strain>
    </source>
</reference>
<dbReference type="InterPro" id="IPR006626">
    <property type="entry name" value="PbH1"/>
</dbReference>
<sequence length="528" mass="54788">MRSGRGPRRPTYRSIAAAVFGLIALVATGAPALAASGASGGRTYYVDCAAGKDSSAGTTTGTAWRTLGRVNTATFKPGDSILLRRGTSCAGTLAPQGSGTSAAPIVVGAYGSGARPAINAAGARAAVYLHNVQGWEIRHLDVSDPATSDGNPRTGIYVLLEDYGTGGHYVVDDVTVHDVTGCDCTDPEIEPSGGVVFRAAGSAVPTGFDGIQVSHSAVSRVHGFGIGTTSRWSRRPQHPDGVGPFVPMSHVDVAGNRLQDLGGSGIVVQNGVDPLIERNDVDGFSRDETTAHSGIYAWNSDGAVEQYNRVTNGDATPFAPAYSIEAASSRSLLQYNYSSDNHGGFVYICGDAGNPIDGATVRYNISQNDRNVALGALVIPLISVCPGSVDSNITFYNNVVYSDVADNTSLINIFFGDAPHVFKNNIFVGGASGLMINDSAGVYDHNLYDGIGSVPSGATNSVTAKPLFKRPGQGPDGYRLACGSPAFRAGVAIPDAGDRDFYGFRLQADQPPNIGSYQGPACASNSHR</sequence>
<dbReference type="InterPro" id="IPR011050">
    <property type="entry name" value="Pectin_lyase_fold/virulence"/>
</dbReference>
<dbReference type="InterPro" id="IPR012334">
    <property type="entry name" value="Pectin_lyas_fold"/>
</dbReference>